<organism evidence="4">
    <name type="scientific">Bactrocera dorsalis</name>
    <name type="common">Oriental fruit fly</name>
    <name type="synonym">Dacus dorsalis</name>
    <dbReference type="NCBI Taxonomy" id="27457"/>
    <lineage>
        <taxon>Eukaryota</taxon>
        <taxon>Metazoa</taxon>
        <taxon>Ecdysozoa</taxon>
        <taxon>Arthropoda</taxon>
        <taxon>Hexapoda</taxon>
        <taxon>Insecta</taxon>
        <taxon>Pterygota</taxon>
        <taxon>Neoptera</taxon>
        <taxon>Endopterygota</taxon>
        <taxon>Diptera</taxon>
        <taxon>Brachycera</taxon>
        <taxon>Muscomorpha</taxon>
        <taxon>Tephritoidea</taxon>
        <taxon>Tephritidae</taxon>
        <taxon>Bactrocera</taxon>
        <taxon>Bactrocera</taxon>
    </lineage>
</organism>
<evidence type="ECO:0000313" key="4">
    <source>
        <dbReference type="EMBL" id="JAC40901.1"/>
    </source>
</evidence>
<keyword evidence="3" id="KW-0235">DNA replication</keyword>
<dbReference type="Pfam" id="PF09724">
    <property type="entry name" value="Dcc1"/>
    <property type="match status" value="1"/>
</dbReference>
<dbReference type="EMBL" id="GAKP01018053">
    <property type="protein sequence ID" value="JAC40899.1"/>
    <property type="molecule type" value="Transcribed_RNA"/>
</dbReference>
<dbReference type="AlphaFoldDB" id="A0A034VC70"/>
<dbReference type="GO" id="GO:0000775">
    <property type="term" value="C:chromosome, centromeric region"/>
    <property type="evidence" value="ECO:0007669"/>
    <property type="project" value="TreeGrafter"/>
</dbReference>
<name>A0A034VC70_BACDO</name>
<accession>A0A034VC70</accession>
<evidence type="ECO:0000256" key="3">
    <source>
        <dbReference type="ARBA" id="ARBA00022705"/>
    </source>
</evidence>
<dbReference type="GO" id="GO:0031390">
    <property type="term" value="C:Ctf18 RFC-like complex"/>
    <property type="evidence" value="ECO:0007669"/>
    <property type="project" value="InterPro"/>
</dbReference>
<reference evidence="4" key="1">
    <citation type="journal article" date="2014" name="BMC Genomics">
        <title>Characterizing the developmental transcriptome of the oriental fruit fly, Bactrocera dorsalis (Diptera: Tephritidae) through comparative genomic analysis with Drosophila melanogaster utilizing modENCODE datasets.</title>
        <authorList>
            <person name="Geib S.M."/>
            <person name="Calla B."/>
            <person name="Hall B."/>
            <person name="Hou S."/>
            <person name="Manoukis N.C."/>
        </authorList>
    </citation>
    <scope>NUCLEOTIDE SEQUENCE</scope>
    <source>
        <strain evidence="4">Punador</strain>
    </source>
</reference>
<dbReference type="OrthoDB" id="5199543at2759"/>
<dbReference type="InterPro" id="IPR019128">
    <property type="entry name" value="Dcc1"/>
</dbReference>
<dbReference type="GO" id="GO:0000785">
    <property type="term" value="C:chromatin"/>
    <property type="evidence" value="ECO:0007669"/>
    <property type="project" value="TreeGrafter"/>
</dbReference>
<gene>
    <name evidence="4" type="primary">DCC1</name>
</gene>
<dbReference type="GO" id="GO:0006260">
    <property type="term" value="P:DNA replication"/>
    <property type="evidence" value="ECO:0007669"/>
    <property type="project" value="UniProtKB-KW"/>
</dbReference>
<evidence type="ECO:0000256" key="1">
    <source>
        <dbReference type="ARBA" id="ARBA00007017"/>
    </source>
</evidence>
<proteinExistence type="inferred from homology"/>
<evidence type="ECO:0000256" key="2">
    <source>
        <dbReference type="ARBA" id="ARBA00017682"/>
    </source>
</evidence>
<dbReference type="PANTHER" id="PTHR13395:SF6">
    <property type="entry name" value="SISTER CHROMATID COHESION PROTEIN DCC1"/>
    <property type="match status" value="1"/>
</dbReference>
<dbReference type="PANTHER" id="PTHR13395">
    <property type="entry name" value="SISTER CHROMATID COHESION PROTEIN DCC1-RELATED"/>
    <property type="match status" value="1"/>
</dbReference>
<dbReference type="GO" id="GO:0034088">
    <property type="term" value="P:maintenance of mitotic sister chromatid cohesion"/>
    <property type="evidence" value="ECO:0007669"/>
    <property type="project" value="TreeGrafter"/>
</dbReference>
<comment type="similarity">
    <text evidence="1">Belongs to the DCC1 family.</text>
</comment>
<dbReference type="EMBL" id="GAKP01018051">
    <property type="protein sequence ID" value="JAC40901.1"/>
    <property type="molecule type" value="Transcribed_RNA"/>
</dbReference>
<protein>
    <recommendedName>
        <fullName evidence="2">Sister chromatid cohesion protein DCC1</fullName>
    </recommendedName>
</protein>
<sequence length="466" mass="54245">MIHWNMAFTRIVNKHSCFHVGAKFIKLVFCKTFDKVSTENMSELEMEVDLEENEEKPYVRTLEDVQSIIKHAKLDAKNLTQVTQALYYPSSTMDGDNLKLLELDTHMHQQIRLGQKLYFKGGHNEKIVLCTEEKTYDVKGAEISNSLLLVPDLKFAAATSTSPLKSPRAGTSSLETSLNDDDDDVSVDRALEQRKVLKIFHEYFECREIRPRYRKIYELLQLTRYSGPENEEYIDRKLLFTYDQLLDTVQCSRKQFDEGLIQFRAMEFEGRMRVLECEYEMRIVNFMLGLLSENSWALDEVEYEETLSALEGIAPTEIVKGLFRIYTTPTDGKEGKYTYKESLVSRIIAQNILQPELKFRKDEFMSTWQEALPEGMRCDEKFLRGLGIIDREGVTPCIRSLVEELLPTNIHERMRILFKSKARWTKEEMEPYIECFSTPTLSVSTLLAKHARSLTENGVRYFVSKH</sequence>